<keyword evidence="6" id="KW-0663">Pyridoxal phosphate</keyword>
<comment type="catalytic activity">
    <reaction evidence="9">
        <text>(sulfur carrier)-H + L-cysteine = (sulfur carrier)-SH + L-alanine</text>
        <dbReference type="Rhea" id="RHEA:43892"/>
        <dbReference type="Rhea" id="RHEA-COMP:14737"/>
        <dbReference type="Rhea" id="RHEA-COMP:14739"/>
        <dbReference type="ChEBI" id="CHEBI:29917"/>
        <dbReference type="ChEBI" id="CHEBI:35235"/>
        <dbReference type="ChEBI" id="CHEBI:57972"/>
        <dbReference type="ChEBI" id="CHEBI:64428"/>
        <dbReference type="EC" id="2.8.1.7"/>
    </reaction>
</comment>
<evidence type="ECO:0000256" key="9">
    <source>
        <dbReference type="ARBA" id="ARBA00050776"/>
    </source>
</evidence>
<protein>
    <recommendedName>
        <fullName evidence="3">cysteine desulfurase</fullName>
        <ecNumber evidence="3">2.8.1.7</ecNumber>
    </recommendedName>
</protein>
<keyword evidence="7" id="KW-0408">Iron</keyword>
<dbReference type="Proteomes" id="UP001156682">
    <property type="component" value="Unassembled WGS sequence"/>
</dbReference>
<sequence length="385" mass="41335">MPKMQSFIYLDYAATTPVAPEVAELMAKHLTLDGCFANPASRSHLAGWQAEQAVEKARQQVANLLGADVREIVWTSGATEANNLAIIGAARANPDKGRHIITSAIEHKAVLDTCSWLEKEGYSVTRLKPNSQGQISVEQVKEALTPDTLMVSLMLVNNELGTVNPIAEIGELLKNHSALLHVDAAQAAGKLPIDVNQLQVDLLSLSGHKFYGPKGVGALYVRRQPAVHLEAIIHGGGHERGMRSGTLPTHQLVGIGLAAELAKEQMQADKQHLVECRATFLQQLNPSLFVQTANNASNWPGIVNLAFPSLEAETLMMALPNLAVSTGSACNAASIDPSYVLVALGLNREVALSSVRFSFGRYLTLAQAKLAGQQLNQALERLKNA</sequence>
<feature type="domain" description="Aminotransferase class V" evidence="11">
    <location>
        <begin position="8"/>
        <end position="367"/>
    </location>
</feature>
<keyword evidence="13" id="KW-1185">Reference proteome</keyword>
<evidence type="ECO:0000256" key="1">
    <source>
        <dbReference type="ARBA" id="ARBA00001933"/>
    </source>
</evidence>
<dbReference type="Gene3D" id="3.90.1150.10">
    <property type="entry name" value="Aspartate Aminotransferase, domain 1"/>
    <property type="match status" value="1"/>
</dbReference>
<dbReference type="InterPro" id="IPR000192">
    <property type="entry name" value="Aminotrans_V_dom"/>
</dbReference>
<name>A0ABQ6A3U2_9GAMM</name>
<evidence type="ECO:0000256" key="6">
    <source>
        <dbReference type="ARBA" id="ARBA00022898"/>
    </source>
</evidence>
<dbReference type="InterPro" id="IPR016454">
    <property type="entry name" value="Cysteine_dSase"/>
</dbReference>
<evidence type="ECO:0000256" key="8">
    <source>
        <dbReference type="ARBA" id="ARBA00023014"/>
    </source>
</evidence>
<evidence type="ECO:0000313" key="12">
    <source>
        <dbReference type="EMBL" id="GLR65242.1"/>
    </source>
</evidence>
<dbReference type="PROSITE" id="PS00595">
    <property type="entry name" value="AA_TRANSFER_CLASS_5"/>
    <property type="match status" value="1"/>
</dbReference>
<dbReference type="InterPro" id="IPR015421">
    <property type="entry name" value="PyrdxlP-dep_Trfase_major"/>
</dbReference>
<accession>A0ABQ6A3U2</accession>
<gene>
    <name evidence="12" type="primary">iscS</name>
    <name evidence="12" type="ORF">GCM10007878_26810</name>
</gene>
<comment type="similarity">
    <text evidence="2">Belongs to the class-V pyridoxal-phosphate-dependent aminotransferase family. NifS/IscS subfamily.</text>
</comment>
<comment type="caution">
    <text evidence="12">The sequence shown here is derived from an EMBL/GenBank/DDBJ whole genome shotgun (WGS) entry which is preliminary data.</text>
</comment>
<proteinExistence type="inferred from homology"/>
<evidence type="ECO:0000256" key="5">
    <source>
        <dbReference type="ARBA" id="ARBA00022723"/>
    </source>
</evidence>
<dbReference type="EC" id="2.8.1.7" evidence="3"/>
<keyword evidence="4" id="KW-0808">Transferase</keyword>
<dbReference type="Pfam" id="PF00266">
    <property type="entry name" value="Aminotran_5"/>
    <property type="match status" value="1"/>
</dbReference>
<evidence type="ECO:0000256" key="2">
    <source>
        <dbReference type="ARBA" id="ARBA00006490"/>
    </source>
</evidence>
<evidence type="ECO:0000256" key="4">
    <source>
        <dbReference type="ARBA" id="ARBA00022679"/>
    </source>
</evidence>
<evidence type="ECO:0000256" key="10">
    <source>
        <dbReference type="RuleBase" id="RU004504"/>
    </source>
</evidence>
<evidence type="ECO:0000259" key="11">
    <source>
        <dbReference type="Pfam" id="PF00266"/>
    </source>
</evidence>
<comment type="cofactor">
    <cofactor evidence="1 10">
        <name>pyridoxal 5'-phosphate</name>
        <dbReference type="ChEBI" id="CHEBI:597326"/>
    </cofactor>
</comment>
<dbReference type="InterPro" id="IPR015422">
    <property type="entry name" value="PyrdxlP-dep_Trfase_small"/>
</dbReference>
<dbReference type="SUPFAM" id="SSF53383">
    <property type="entry name" value="PLP-dependent transferases"/>
    <property type="match status" value="1"/>
</dbReference>
<evidence type="ECO:0000313" key="13">
    <source>
        <dbReference type="Proteomes" id="UP001156682"/>
    </source>
</evidence>
<dbReference type="InterPro" id="IPR020578">
    <property type="entry name" value="Aminotrans_V_PyrdxlP_BS"/>
</dbReference>
<keyword evidence="5" id="KW-0479">Metal-binding</keyword>
<dbReference type="InterPro" id="IPR015424">
    <property type="entry name" value="PyrdxlP-dep_Trfase"/>
</dbReference>
<dbReference type="PANTHER" id="PTHR11601:SF34">
    <property type="entry name" value="CYSTEINE DESULFURASE"/>
    <property type="match status" value="1"/>
</dbReference>
<evidence type="ECO:0000256" key="3">
    <source>
        <dbReference type="ARBA" id="ARBA00012239"/>
    </source>
</evidence>
<dbReference type="Gene3D" id="3.40.640.10">
    <property type="entry name" value="Type I PLP-dependent aspartate aminotransferase-like (Major domain)"/>
    <property type="match status" value="1"/>
</dbReference>
<dbReference type="EMBL" id="BSOR01000079">
    <property type="protein sequence ID" value="GLR65242.1"/>
    <property type="molecule type" value="Genomic_DNA"/>
</dbReference>
<organism evidence="12 13">
    <name type="scientific">Marinospirillum insulare</name>
    <dbReference type="NCBI Taxonomy" id="217169"/>
    <lineage>
        <taxon>Bacteria</taxon>
        <taxon>Pseudomonadati</taxon>
        <taxon>Pseudomonadota</taxon>
        <taxon>Gammaproteobacteria</taxon>
        <taxon>Oceanospirillales</taxon>
        <taxon>Oceanospirillaceae</taxon>
        <taxon>Marinospirillum</taxon>
    </lineage>
</organism>
<evidence type="ECO:0000256" key="7">
    <source>
        <dbReference type="ARBA" id="ARBA00023004"/>
    </source>
</evidence>
<reference evidence="13" key="1">
    <citation type="journal article" date="2019" name="Int. J. Syst. Evol. Microbiol.">
        <title>The Global Catalogue of Microorganisms (GCM) 10K type strain sequencing project: providing services to taxonomists for standard genome sequencing and annotation.</title>
        <authorList>
            <consortium name="The Broad Institute Genomics Platform"/>
            <consortium name="The Broad Institute Genome Sequencing Center for Infectious Disease"/>
            <person name="Wu L."/>
            <person name="Ma J."/>
        </authorList>
    </citation>
    <scope>NUCLEOTIDE SEQUENCE [LARGE SCALE GENOMIC DNA]</scope>
    <source>
        <strain evidence="13">NBRC 100033</strain>
    </source>
</reference>
<dbReference type="PANTHER" id="PTHR11601">
    <property type="entry name" value="CYSTEINE DESULFURYLASE FAMILY MEMBER"/>
    <property type="match status" value="1"/>
</dbReference>
<dbReference type="PIRSF" id="PIRSF005572">
    <property type="entry name" value="NifS"/>
    <property type="match status" value="1"/>
</dbReference>
<keyword evidence="8" id="KW-0411">Iron-sulfur</keyword>